<proteinExistence type="inferred from homology"/>
<feature type="region of interest" description="Disordered" evidence="7">
    <location>
        <begin position="181"/>
        <end position="218"/>
    </location>
</feature>
<dbReference type="PRINTS" id="PR00722">
    <property type="entry name" value="CHYMOTRYPSIN"/>
</dbReference>
<evidence type="ECO:0000313" key="9">
    <source>
        <dbReference type="EMBL" id="CAD7568262.1"/>
    </source>
</evidence>
<comment type="similarity">
    <text evidence="6">Belongs to the peptidase S1 family. CLIP subfamily.</text>
</comment>
<reference evidence="9" key="1">
    <citation type="submission" date="2020-11" db="EMBL/GenBank/DDBJ databases">
        <authorList>
            <person name="Tran Van P."/>
        </authorList>
    </citation>
    <scope>NUCLEOTIDE SEQUENCE</scope>
</reference>
<dbReference type="SMART" id="SM00680">
    <property type="entry name" value="CLIP"/>
    <property type="match status" value="1"/>
</dbReference>
<dbReference type="PROSITE" id="PS50240">
    <property type="entry name" value="TRYPSIN_DOM"/>
    <property type="match status" value="1"/>
</dbReference>
<dbReference type="GO" id="GO:0006508">
    <property type="term" value="P:proteolysis"/>
    <property type="evidence" value="ECO:0007669"/>
    <property type="project" value="UniProtKB-KW"/>
</dbReference>
<dbReference type="PROSITE" id="PS00135">
    <property type="entry name" value="TRYPSIN_SER"/>
    <property type="match status" value="1"/>
</dbReference>
<evidence type="ECO:0000256" key="1">
    <source>
        <dbReference type="ARBA" id="ARBA00022670"/>
    </source>
</evidence>
<dbReference type="GO" id="GO:0005615">
    <property type="term" value="C:extracellular space"/>
    <property type="evidence" value="ECO:0007669"/>
    <property type="project" value="TreeGrafter"/>
</dbReference>
<dbReference type="EMBL" id="OE179273">
    <property type="protein sequence ID" value="CAD7568262.1"/>
    <property type="molecule type" value="Genomic_DNA"/>
</dbReference>
<organism evidence="9">
    <name type="scientific">Timema californicum</name>
    <name type="common">California timema</name>
    <name type="synonym">Walking stick</name>
    <dbReference type="NCBI Taxonomy" id="61474"/>
    <lineage>
        <taxon>Eukaryota</taxon>
        <taxon>Metazoa</taxon>
        <taxon>Ecdysozoa</taxon>
        <taxon>Arthropoda</taxon>
        <taxon>Hexapoda</taxon>
        <taxon>Insecta</taxon>
        <taxon>Pterygota</taxon>
        <taxon>Neoptera</taxon>
        <taxon>Polyneoptera</taxon>
        <taxon>Phasmatodea</taxon>
        <taxon>Timematodea</taxon>
        <taxon>Timematoidea</taxon>
        <taxon>Timematidae</taxon>
        <taxon>Timema</taxon>
    </lineage>
</organism>
<keyword evidence="4" id="KW-0720">Serine protease</keyword>
<sequence length="724" mass="81203">MNTRTKASFSSYSGFANDFEFEAHIAAGLPEEVFVRFKLRFKERPSTRSSGGASLGDIHAKRYPEFSTNLCEMFAPTKHRLLLSTVGKRCSMKSGKMGVCRAVTDCPALLSLTGFTPDICGFQSDQLVVCCGMPHPHSTTTSRPYRDSPNLVDKPYKRVEDNQAYRPSEVLYRPRRPHADRPWWLNESPFEEKPPGRPSNPSFEDKPQHIPPKPTQSSFSYPIILEEHRQPPPAKLAPSKPSPFEGRPPQRPANQPPKFQQRPKIPSTIQQEESPRPTFTDRPPAGQLQQHSTEKPWWISEKPFVEEHDRDSNPADSLNRPPSRVKPIAPPSDSSQISFPNQFDFDRRPTYSSSSEPSRPNQSPSNSISQFPDPPTHTTNTNRPSGSANKPFRPSERPLYINPPFRPGAGTTKTPVKRRISELMCDEYSKQVRDNIMALPLLPDPEPISVQVEKCNYNSVKLIVGGEETVPGEFPHMETGQPYRKNHPQFTRPGSNLELHFFGSLVQRESSVLYHVANAASKMRMGPPVVVRLGEYNLKTNYEDPKPVDYSVAEVIRHPDYKSSTHYNDIGLLRLSRPAELNSFVRPACLYSKNMLNFNKTTAIGWGNIDFAEDPSDILLKVSLSIIPNNQCNQLYHSESKTNELAQGILPSMLCAGELAGGKDTCQGDSGGPIQISNKNNRCIHYIIGVTSFGKFCAGKNAPGVYTRVSYFLPWIESIVWSSN</sequence>
<feature type="compositionally biased region" description="Basic and acidic residues" evidence="7">
    <location>
        <begin position="303"/>
        <end position="313"/>
    </location>
</feature>
<feature type="compositionally biased region" description="Low complexity" evidence="7">
    <location>
        <begin position="352"/>
        <end position="371"/>
    </location>
</feature>
<name>A0A7R9P321_TIMCA</name>
<dbReference type="CDD" id="cd00190">
    <property type="entry name" value="Tryp_SPc"/>
    <property type="match status" value="1"/>
</dbReference>
<keyword evidence="3" id="KW-0378">Hydrolase</keyword>
<evidence type="ECO:0000256" key="4">
    <source>
        <dbReference type="ARBA" id="ARBA00022825"/>
    </source>
</evidence>
<dbReference type="Pfam" id="PF00089">
    <property type="entry name" value="Trypsin"/>
    <property type="match status" value="1"/>
</dbReference>
<accession>A0A7R9P321</accession>
<dbReference type="SUPFAM" id="SSF50494">
    <property type="entry name" value="Trypsin-like serine proteases"/>
    <property type="match status" value="1"/>
</dbReference>
<dbReference type="InterPro" id="IPR043504">
    <property type="entry name" value="Peptidase_S1_PA_chymotrypsin"/>
</dbReference>
<dbReference type="GO" id="GO:0004252">
    <property type="term" value="F:serine-type endopeptidase activity"/>
    <property type="evidence" value="ECO:0007669"/>
    <property type="project" value="InterPro"/>
</dbReference>
<dbReference type="InterPro" id="IPR001254">
    <property type="entry name" value="Trypsin_dom"/>
</dbReference>
<evidence type="ECO:0000256" key="3">
    <source>
        <dbReference type="ARBA" id="ARBA00022801"/>
    </source>
</evidence>
<dbReference type="InterPro" id="IPR009003">
    <property type="entry name" value="Peptidase_S1_PA"/>
</dbReference>
<feature type="domain" description="Peptidase S1" evidence="8">
    <location>
        <begin position="463"/>
        <end position="721"/>
    </location>
</feature>
<dbReference type="AlphaFoldDB" id="A0A7R9P321"/>
<keyword evidence="5" id="KW-1015">Disulfide bond</keyword>
<keyword evidence="1" id="KW-0645">Protease</keyword>
<evidence type="ECO:0000256" key="6">
    <source>
        <dbReference type="ARBA" id="ARBA00024195"/>
    </source>
</evidence>
<dbReference type="FunFam" id="2.40.10.10:FF:000002">
    <property type="entry name" value="Transmembrane protease serine"/>
    <property type="match status" value="1"/>
</dbReference>
<dbReference type="PANTHER" id="PTHR24264:SF54">
    <property type="entry name" value="PEPTIDASE S1 DOMAIN-CONTAINING PROTEIN"/>
    <property type="match status" value="1"/>
</dbReference>
<evidence type="ECO:0000256" key="7">
    <source>
        <dbReference type="SAM" id="MobiDB-lite"/>
    </source>
</evidence>
<dbReference type="SMART" id="SM00020">
    <property type="entry name" value="Tryp_SPc"/>
    <property type="match status" value="1"/>
</dbReference>
<evidence type="ECO:0000259" key="8">
    <source>
        <dbReference type="PROSITE" id="PS50240"/>
    </source>
</evidence>
<dbReference type="PANTHER" id="PTHR24264">
    <property type="entry name" value="TRYPSIN-RELATED"/>
    <property type="match status" value="1"/>
</dbReference>
<feature type="region of interest" description="Disordered" evidence="7">
    <location>
        <begin position="136"/>
        <end position="160"/>
    </location>
</feature>
<dbReference type="InterPro" id="IPR033116">
    <property type="entry name" value="TRYPSIN_SER"/>
</dbReference>
<protein>
    <submittedName>
        <fullName evidence="9">(California timema) hypothetical protein</fullName>
    </submittedName>
</protein>
<feature type="compositionally biased region" description="Polar residues" evidence="7">
    <location>
        <begin position="376"/>
        <end position="388"/>
    </location>
</feature>
<gene>
    <name evidence="9" type="ORF">TCMB3V08_LOCUS1031</name>
</gene>
<evidence type="ECO:0000256" key="2">
    <source>
        <dbReference type="ARBA" id="ARBA00022729"/>
    </source>
</evidence>
<keyword evidence="2" id="KW-0732">Signal</keyword>
<feature type="region of interest" description="Disordered" evidence="7">
    <location>
        <begin position="231"/>
        <end position="415"/>
    </location>
</feature>
<feature type="compositionally biased region" description="Polar residues" evidence="7">
    <location>
        <begin position="332"/>
        <end position="341"/>
    </location>
</feature>
<evidence type="ECO:0000256" key="5">
    <source>
        <dbReference type="ARBA" id="ARBA00023157"/>
    </source>
</evidence>
<dbReference type="InterPro" id="IPR001314">
    <property type="entry name" value="Peptidase_S1A"/>
</dbReference>
<dbReference type="Gene3D" id="2.40.10.10">
    <property type="entry name" value="Trypsin-like serine proteases"/>
    <property type="match status" value="1"/>
</dbReference>
<dbReference type="InterPro" id="IPR022700">
    <property type="entry name" value="CLIP"/>
</dbReference>
<dbReference type="InterPro" id="IPR050127">
    <property type="entry name" value="Serine_Proteases_S1"/>
</dbReference>